<proteinExistence type="predicted"/>
<dbReference type="SUPFAM" id="SSF46689">
    <property type="entry name" value="Homeodomain-like"/>
    <property type="match status" value="1"/>
</dbReference>
<keyword evidence="1 2" id="KW-0238">DNA-binding</keyword>
<dbReference type="Pfam" id="PF00440">
    <property type="entry name" value="TetR_N"/>
    <property type="match status" value="1"/>
</dbReference>
<dbReference type="Pfam" id="PF17940">
    <property type="entry name" value="TetR_C_31"/>
    <property type="match status" value="1"/>
</dbReference>
<evidence type="ECO:0000313" key="5">
    <source>
        <dbReference type="Proteomes" id="UP000243904"/>
    </source>
</evidence>
<dbReference type="InterPro" id="IPR001647">
    <property type="entry name" value="HTH_TetR"/>
</dbReference>
<keyword evidence="5" id="KW-1185">Reference proteome</keyword>
<feature type="domain" description="HTH tetR-type" evidence="3">
    <location>
        <begin position="47"/>
        <end position="107"/>
    </location>
</feature>
<dbReference type="PANTHER" id="PTHR30055:SF231">
    <property type="entry name" value="TRANSCRIPTIONAL REGULATORY PROTEIN (PROBABLY DEOR-FAMILY)-RELATED"/>
    <property type="match status" value="1"/>
</dbReference>
<dbReference type="Proteomes" id="UP000243904">
    <property type="component" value="Chromosome I"/>
</dbReference>
<protein>
    <submittedName>
        <fullName evidence="4">Transcriptional regulator, TetR family</fullName>
    </submittedName>
</protein>
<dbReference type="AlphaFoldDB" id="A0A1H1X1Z1"/>
<dbReference type="InterPro" id="IPR009057">
    <property type="entry name" value="Homeodomain-like_sf"/>
</dbReference>
<dbReference type="SUPFAM" id="SSF48498">
    <property type="entry name" value="Tetracyclin repressor-like, C-terminal domain"/>
    <property type="match status" value="1"/>
</dbReference>
<organism evidence="4 5">
    <name type="scientific">Bradyrhizobium canariense</name>
    <dbReference type="NCBI Taxonomy" id="255045"/>
    <lineage>
        <taxon>Bacteria</taxon>
        <taxon>Pseudomonadati</taxon>
        <taxon>Pseudomonadota</taxon>
        <taxon>Alphaproteobacteria</taxon>
        <taxon>Hyphomicrobiales</taxon>
        <taxon>Nitrobacteraceae</taxon>
        <taxon>Bradyrhizobium</taxon>
    </lineage>
</organism>
<dbReference type="InterPro" id="IPR050109">
    <property type="entry name" value="HTH-type_TetR-like_transc_reg"/>
</dbReference>
<dbReference type="GO" id="GO:0003700">
    <property type="term" value="F:DNA-binding transcription factor activity"/>
    <property type="evidence" value="ECO:0007669"/>
    <property type="project" value="TreeGrafter"/>
</dbReference>
<dbReference type="PROSITE" id="PS50977">
    <property type="entry name" value="HTH_TETR_2"/>
    <property type="match status" value="1"/>
</dbReference>
<feature type="DNA-binding region" description="H-T-H motif" evidence="2">
    <location>
        <begin position="70"/>
        <end position="89"/>
    </location>
</feature>
<dbReference type="PANTHER" id="PTHR30055">
    <property type="entry name" value="HTH-TYPE TRANSCRIPTIONAL REGULATOR RUTR"/>
    <property type="match status" value="1"/>
</dbReference>
<dbReference type="GO" id="GO:0000976">
    <property type="term" value="F:transcription cis-regulatory region binding"/>
    <property type="evidence" value="ECO:0007669"/>
    <property type="project" value="TreeGrafter"/>
</dbReference>
<accession>A0A1H1X1Z1</accession>
<evidence type="ECO:0000313" key="4">
    <source>
        <dbReference type="EMBL" id="SDT03318.1"/>
    </source>
</evidence>
<sequence length="235" mass="25642">MPSTPCPQGLARLSSGTYSPENRTFVLYNNIAATDVNMTGKTDQKTSDRERPLMEATIRIIGRKGLDGVTHRAVAAEADMSVGAVTHHFGTRDALVDAALDYALAREVGRLRALALSLQSKAFDVETWIESLVSWYSRELKTQAEIHIACYEAFLAASRSPAHRPIVVEWFETWRQSAELALRAAGSSDPPGHASLFVSALIGILLQQLAAPRRGFQKEAKAALSELVGRLIAKK</sequence>
<dbReference type="InterPro" id="IPR036271">
    <property type="entry name" value="Tet_transcr_reg_TetR-rel_C_sf"/>
</dbReference>
<gene>
    <name evidence="4" type="ORF">SAMN05444158_4119</name>
</gene>
<evidence type="ECO:0000256" key="2">
    <source>
        <dbReference type="PROSITE-ProRule" id="PRU00335"/>
    </source>
</evidence>
<dbReference type="Gene3D" id="1.10.357.10">
    <property type="entry name" value="Tetracycline Repressor, domain 2"/>
    <property type="match status" value="1"/>
</dbReference>
<evidence type="ECO:0000259" key="3">
    <source>
        <dbReference type="PROSITE" id="PS50977"/>
    </source>
</evidence>
<evidence type="ECO:0000256" key="1">
    <source>
        <dbReference type="ARBA" id="ARBA00023125"/>
    </source>
</evidence>
<dbReference type="InterPro" id="IPR041583">
    <property type="entry name" value="TetR_C_31"/>
</dbReference>
<name>A0A1H1X1Z1_9BRAD</name>
<reference evidence="5" key="1">
    <citation type="submission" date="2016-10" db="EMBL/GenBank/DDBJ databases">
        <authorList>
            <person name="Varghese N."/>
            <person name="Submissions S."/>
        </authorList>
    </citation>
    <scope>NUCLEOTIDE SEQUENCE [LARGE SCALE GENOMIC DNA]</scope>
    <source>
        <strain evidence="5">GAS369</strain>
    </source>
</reference>
<dbReference type="EMBL" id="LT629750">
    <property type="protein sequence ID" value="SDT03318.1"/>
    <property type="molecule type" value="Genomic_DNA"/>
</dbReference>